<keyword evidence="1" id="KW-0853">WD repeat</keyword>
<dbReference type="Gene3D" id="2.130.10.10">
    <property type="entry name" value="YVTN repeat-like/Quinoprotein amine dehydrogenase"/>
    <property type="match status" value="2"/>
</dbReference>
<dbReference type="OrthoDB" id="427795at2759"/>
<accession>A0A0L0CW20</accession>
<proteinExistence type="predicted"/>
<dbReference type="InterPro" id="IPR036322">
    <property type="entry name" value="WD40_repeat_dom_sf"/>
</dbReference>
<sequence>MKKLGNNLNTINDNNQNEESQHNYLGSNIDNYKYWQYNTILLYNVIMIYTCEWPSLFIEWLPKVYKNDEEYAYQDLILGTYTTEKNNYILILEVTLPSEEFSYSSFYYEKINDYRHNFCNDTSKNFRIKNKIYHESEINKISCYPENADIVACFCSDGNINIFNINDYYNKDDEDEIKNDNILTFDKTLKGHLYQGWGLEWDDKNNYISSCGDDFLFMYMGYEYKEWDTTVQRREAALLKQFKATAGTNKEIDLWDMRFTNKSLHRIISQKETIIKLKWDKFQPGILSSSTSDKFIYFFDTNKIGIEQTYEDSQDGPPELIFIHGGHSSNILDYSLNNSYSMSPLNDTFF</sequence>
<dbReference type="InterPro" id="IPR022052">
    <property type="entry name" value="Histone-bd_RBBP4-like_N"/>
</dbReference>
<evidence type="ECO:0000313" key="5">
    <source>
        <dbReference type="EMBL" id="KNC35564.1"/>
    </source>
</evidence>
<dbReference type="InterPro" id="IPR050459">
    <property type="entry name" value="WD_repeat_RBAP46/RBAP48/MSI1"/>
</dbReference>
<dbReference type="EMBL" id="GG663866">
    <property type="protein sequence ID" value="KNC35564.1"/>
    <property type="molecule type" value="Genomic_DNA"/>
</dbReference>
<dbReference type="Proteomes" id="UP000054566">
    <property type="component" value="Unassembled WGS sequence"/>
</dbReference>
<keyword evidence="3" id="KW-0156">Chromatin regulator</keyword>
<dbReference type="InterPro" id="IPR001680">
    <property type="entry name" value="WD40_rpt"/>
</dbReference>
<gene>
    <name evidence="5" type="ORF">PFLG_00733</name>
</gene>
<dbReference type="SMART" id="SM00320">
    <property type="entry name" value="WD40"/>
    <property type="match status" value="3"/>
</dbReference>
<evidence type="ECO:0000313" key="6">
    <source>
        <dbReference type="Proteomes" id="UP000054566"/>
    </source>
</evidence>
<dbReference type="PANTHER" id="PTHR22850">
    <property type="entry name" value="WD40 REPEAT FAMILY"/>
    <property type="match status" value="1"/>
</dbReference>
<reference evidence="6" key="1">
    <citation type="submission" date="2015-07" db="EMBL/GenBank/DDBJ databases">
        <title>Annotation of Plasmodium falciparum RAJ116.</title>
        <authorList>
            <consortium name="The Broad Institute Genome Sequencing Platform"/>
            <person name="Volkman S.K."/>
            <person name="Neafsey D.E."/>
            <person name="Dash A.P."/>
            <person name="Chitnis C.E."/>
            <person name="Hartl D.L."/>
            <person name="Young S.K."/>
            <person name="Zeng Q."/>
            <person name="Koehrsen M."/>
            <person name="Alvarado L."/>
            <person name="Berlin A."/>
            <person name="Borenstein D."/>
            <person name="Chapman S.B."/>
            <person name="Chen Z."/>
            <person name="Engels R."/>
            <person name="Freedman E."/>
            <person name="Gellesch M."/>
            <person name="Goldberg J."/>
            <person name="Griggs A."/>
            <person name="Gujja S."/>
            <person name="Heilman E.R."/>
            <person name="Heiman D.I."/>
            <person name="Howarth C."/>
            <person name="Jen D."/>
            <person name="Larson L."/>
            <person name="Mehta T."/>
            <person name="Neiman D."/>
            <person name="Park D."/>
            <person name="Pearson M."/>
            <person name="Roberts A."/>
            <person name="Saif S."/>
            <person name="Shea T."/>
            <person name="Shenoy N."/>
            <person name="Sisk P."/>
            <person name="Stolte C."/>
            <person name="Sykes S."/>
            <person name="Walk T."/>
            <person name="White J."/>
            <person name="Yandava C."/>
            <person name="Haas B."/>
            <person name="Henn M.R."/>
            <person name="Nusbaum C."/>
            <person name="Birren B."/>
        </authorList>
    </citation>
    <scope>NUCLEOTIDE SEQUENCE [LARGE SCALE GENOMIC DNA]</scope>
    <source>
        <strain evidence="6">RAJ116</strain>
    </source>
</reference>
<protein>
    <submittedName>
        <fullName evidence="5">Chromatin assembly factor 1 p55 subunit</fullName>
    </submittedName>
</protein>
<organism evidence="5 6">
    <name type="scientific">Plasmodium falciparum RAJ116</name>
    <dbReference type="NCBI Taxonomy" id="580058"/>
    <lineage>
        <taxon>Eukaryota</taxon>
        <taxon>Sar</taxon>
        <taxon>Alveolata</taxon>
        <taxon>Apicomplexa</taxon>
        <taxon>Aconoidasida</taxon>
        <taxon>Haemosporida</taxon>
        <taxon>Plasmodiidae</taxon>
        <taxon>Plasmodium</taxon>
        <taxon>Plasmodium (Laverania)</taxon>
    </lineage>
</organism>
<reference evidence="6" key="2">
    <citation type="submission" date="2015-07" db="EMBL/GenBank/DDBJ databases">
        <title>The genome sequence of Plasmodium falciparum RAJ116.</title>
        <authorList>
            <consortium name="The Broad Institute Genome Sequencing Platform"/>
            <person name="Volkman S.K."/>
            <person name="Neafsey D.E."/>
            <person name="Dash A.P."/>
            <person name="Chitnis C.E."/>
            <person name="Hartl D.L."/>
            <person name="Young S.K."/>
            <person name="Kodira C.D."/>
            <person name="Zeng Q."/>
            <person name="Koehrsen M."/>
            <person name="Godfrey P."/>
            <person name="Alvarado L."/>
            <person name="Berlin A."/>
            <person name="Borenstein D."/>
            <person name="Chen Z."/>
            <person name="Engels R."/>
            <person name="Freedman E."/>
            <person name="Gellesch M."/>
            <person name="Goldberg J."/>
            <person name="Griggs A."/>
            <person name="Gujja S."/>
            <person name="Heiman D."/>
            <person name="Hepburn T."/>
            <person name="Howarth C."/>
            <person name="Jen D."/>
            <person name="Larson L."/>
            <person name="Lewis B."/>
            <person name="Mehta T."/>
            <person name="Park D."/>
            <person name="Pearson M."/>
            <person name="Roberts A."/>
            <person name="Saif S."/>
            <person name="Shea T."/>
            <person name="Shenoy N."/>
            <person name="Sisk P."/>
            <person name="Stolte C."/>
            <person name="Sykes S."/>
            <person name="Walk T."/>
            <person name="White J."/>
            <person name="Yandava C."/>
            <person name="Wirth D.F."/>
            <person name="Nusbaum C."/>
            <person name="Birren B."/>
        </authorList>
    </citation>
    <scope>NUCLEOTIDE SEQUENCE [LARGE SCALE GENOMIC DNA]</scope>
    <source>
        <strain evidence="6">RAJ116</strain>
    </source>
</reference>
<dbReference type="AlphaFoldDB" id="A0A0L0CW20"/>
<name>A0A0L0CW20_PLAFA</name>
<evidence type="ECO:0000256" key="3">
    <source>
        <dbReference type="ARBA" id="ARBA00022853"/>
    </source>
</evidence>
<keyword evidence="2" id="KW-0677">Repeat</keyword>
<dbReference type="InterPro" id="IPR015943">
    <property type="entry name" value="WD40/YVTN_repeat-like_dom_sf"/>
</dbReference>
<evidence type="ECO:0000256" key="1">
    <source>
        <dbReference type="ARBA" id="ARBA00022574"/>
    </source>
</evidence>
<dbReference type="SUPFAM" id="SSF50978">
    <property type="entry name" value="WD40 repeat-like"/>
    <property type="match status" value="1"/>
</dbReference>
<evidence type="ECO:0000259" key="4">
    <source>
        <dbReference type="Pfam" id="PF12265"/>
    </source>
</evidence>
<dbReference type="GO" id="GO:0006325">
    <property type="term" value="P:chromatin organization"/>
    <property type="evidence" value="ECO:0007669"/>
    <property type="project" value="UniProtKB-KW"/>
</dbReference>
<evidence type="ECO:0000256" key="2">
    <source>
        <dbReference type="ARBA" id="ARBA00022737"/>
    </source>
</evidence>
<feature type="domain" description="Histone-binding protein RBBP4-like N-terminal" evidence="4">
    <location>
        <begin position="30"/>
        <end position="98"/>
    </location>
</feature>
<dbReference type="Pfam" id="PF12265">
    <property type="entry name" value="CAF1C_H4-bd"/>
    <property type="match status" value="1"/>
</dbReference>